<evidence type="ECO:0008006" key="14">
    <source>
        <dbReference type="Google" id="ProtNLM"/>
    </source>
</evidence>
<feature type="domain" description="PAC" evidence="9">
    <location>
        <begin position="798"/>
        <end position="850"/>
    </location>
</feature>
<dbReference type="SMART" id="SM00387">
    <property type="entry name" value="HATPase_c"/>
    <property type="match status" value="1"/>
</dbReference>
<dbReference type="GO" id="GO:0006935">
    <property type="term" value="P:chemotaxis"/>
    <property type="evidence" value="ECO:0007669"/>
    <property type="project" value="UniProtKB-UniRule"/>
</dbReference>
<dbReference type="EMBL" id="CP029186">
    <property type="protein sequence ID" value="AWH86589.1"/>
    <property type="molecule type" value="Genomic_DNA"/>
</dbReference>
<dbReference type="InterPro" id="IPR036097">
    <property type="entry name" value="HisK_dim/P_sf"/>
</dbReference>
<dbReference type="InterPro" id="IPR029063">
    <property type="entry name" value="SAM-dependent_MTases_sf"/>
</dbReference>
<dbReference type="SUPFAM" id="SSF53335">
    <property type="entry name" value="S-adenosyl-L-methionine-dependent methyltransferases"/>
    <property type="match status" value="1"/>
</dbReference>
<dbReference type="PANTHER" id="PTHR24422">
    <property type="entry name" value="CHEMOTAXIS PROTEIN METHYLTRANSFERASE"/>
    <property type="match status" value="1"/>
</dbReference>
<dbReference type="InterPro" id="IPR003661">
    <property type="entry name" value="HisK_dim/P_dom"/>
</dbReference>
<dbReference type="InterPro" id="IPR013656">
    <property type="entry name" value="PAS_4"/>
</dbReference>
<dbReference type="Gene3D" id="3.40.50.180">
    <property type="entry name" value="Methylesterase CheB, C-terminal domain"/>
    <property type="match status" value="1"/>
</dbReference>
<dbReference type="Gene3D" id="1.10.287.130">
    <property type="match status" value="1"/>
</dbReference>
<evidence type="ECO:0000256" key="7">
    <source>
        <dbReference type="SAM" id="Coils"/>
    </source>
</evidence>
<protein>
    <recommendedName>
        <fullName evidence="14">Chemotaxis protein CheR</fullName>
    </recommendedName>
</protein>
<dbReference type="PRINTS" id="PR00996">
    <property type="entry name" value="CHERMTFRASE"/>
</dbReference>
<evidence type="ECO:0000256" key="3">
    <source>
        <dbReference type="ARBA" id="ARBA00022603"/>
    </source>
</evidence>
<keyword evidence="5" id="KW-0949">S-adenosyl-L-methionine</keyword>
<dbReference type="Gene3D" id="3.40.50.150">
    <property type="entry name" value="Vaccinia Virus protein VP39"/>
    <property type="match status" value="1"/>
</dbReference>
<dbReference type="RefSeq" id="WP_108779312.1">
    <property type="nucleotide sequence ID" value="NZ_CP029186.1"/>
</dbReference>
<feature type="domain" description="CheR-type methyltransferase" evidence="11">
    <location>
        <begin position="216"/>
        <end position="483"/>
    </location>
</feature>
<dbReference type="PROSITE" id="PS50123">
    <property type="entry name" value="CHER"/>
    <property type="match status" value="1"/>
</dbReference>
<dbReference type="Pfam" id="PF08448">
    <property type="entry name" value="PAS_4"/>
    <property type="match status" value="1"/>
</dbReference>
<dbReference type="CDD" id="cd00130">
    <property type="entry name" value="PAS"/>
    <property type="match status" value="1"/>
</dbReference>
<comment type="catalytic activity">
    <reaction evidence="2">
        <text>L-glutamyl-[protein] + S-adenosyl-L-methionine = [protein]-L-glutamate 5-O-methyl ester + S-adenosyl-L-homocysteine</text>
        <dbReference type="Rhea" id="RHEA:24452"/>
        <dbReference type="Rhea" id="RHEA-COMP:10208"/>
        <dbReference type="Rhea" id="RHEA-COMP:10311"/>
        <dbReference type="ChEBI" id="CHEBI:29973"/>
        <dbReference type="ChEBI" id="CHEBI:57856"/>
        <dbReference type="ChEBI" id="CHEBI:59789"/>
        <dbReference type="ChEBI" id="CHEBI:82795"/>
        <dbReference type="EC" id="2.1.1.80"/>
    </reaction>
</comment>
<dbReference type="SMART" id="SM00138">
    <property type="entry name" value="MeTrc"/>
    <property type="match status" value="1"/>
</dbReference>
<reference evidence="12 13" key="1">
    <citation type="submission" date="2018-04" db="EMBL/GenBank/DDBJ databases">
        <title>Genome sequencing of Flavobacterium sp. HYN0059.</title>
        <authorList>
            <person name="Yi H."/>
            <person name="Baek C."/>
        </authorList>
    </citation>
    <scope>NUCLEOTIDE SEQUENCE [LARGE SCALE GENOMIC DNA]</scope>
    <source>
        <strain evidence="12 13">HYN0059</strain>
    </source>
</reference>
<evidence type="ECO:0000256" key="2">
    <source>
        <dbReference type="ARBA" id="ARBA00001541"/>
    </source>
</evidence>
<keyword evidence="4" id="KW-0808">Transferase</keyword>
<feature type="coiled-coil region" evidence="7">
    <location>
        <begin position="636"/>
        <end position="716"/>
    </location>
</feature>
<keyword evidence="3" id="KW-0489">Methyltransferase</keyword>
<name>A0A2S1R1Y4_9FLAO</name>
<evidence type="ECO:0000313" key="13">
    <source>
        <dbReference type="Proteomes" id="UP000244929"/>
    </source>
</evidence>
<dbReference type="GO" id="GO:0032259">
    <property type="term" value="P:methylation"/>
    <property type="evidence" value="ECO:0007669"/>
    <property type="project" value="UniProtKB-KW"/>
</dbReference>
<dbReference type="InterPro" id="IPR000673">
    <property type="entry name" value="Sig_transdc_resp-reg_Me-estase"/>
</dbReference>
<sequence length="1091" mass="123174">MPSKKIQQPANPEFPIVGIGASAGGLDAFRRVVRNIPQETGMAYVLVQHLAPDYESLLPELIAKETSLPVYEITDEIHLAPDSIYIIPENKILTVTDGKLRLQPRENKKVPNMAIDIFLSSLAEVHKSFARGVILSGSGFDGTTGLRAIKEFGGVTFVQKPETAAFDSMPLSAIRTGAADFVLAPEEIPGKLQEIDTAYDNNRAYADNDQSGKSDDEFFRSVIKLLRLRTGNDFSHYKQPTIRRRIARRMVITKKEDPEAYLSFLKTDKKEQDALFDDILIPVSYFFRDSKIFDLLCEEAFPHILSRKDPEDSIRVWIAGCSTGEEAYSMAICLHEFLADKAPGIKVQLFASDISENVIAKARAGLYTWYDVQNVPEQRLKNYFTKSNGVYHINKEIRDMCVFAVHNFVKDPPFAKMDIISCRNVLIYLDPFLQKKALNTFHYALRGHGVLFLGKSESVGYSNNLFDPIVKGQKIFARKDTKDNRPPITYERGEAPLVSASFTNQKKKGGTEPDFLKKANEVLFSKYTPPGVIINENKEIVHFHGDTSPFLLPPPGKPNFNIYKMLREGLTFELRNALLKAKTGNDTIKKENITLKDKEYLVTLEIIPLDNDLETHYMVLFHKIMAAEGQSRSAQKKSDAERIKMLEAEIEQMREDIRRVTEDQEAANEELQSANEELLSNSEELQTLNMELETAAEELQSNNEELITVNDELMDRQEQLTVARLYSDGIIETIREPLIVLDRELRIKRANAAFYKYFQAASDEADGKVIFEVSPKHWNIEGLRTVLSTSVLERKKVEGLEVRVILPDSGERTMLLNISPITNENLEENLILLAIEDITDITRANIMLKQSNSELEENNKELASFSYMASHDLQEPLRKIHTFSKLINDDEGNRLSGDSRLYLERIMVSSRRMQRLTEDLLRYSHITSDDTSEMQDTNLDEIVKEALDDMSGKIKTCGADIDIAALPTVKAVPLLMRQLFLNLIGNSLKYCGSERVPAIRISYSRVSGGNAADTENPGDLYKITVSDNGIGFLPEQAERIFEPFHRLHSKDKFEGTGIGLAICKKIVLYHNGFITAESQPVGAAFHIYLPA</sequence>
<feature type="active site" evidence="6">
    <location>
        <position position="141"/>
    </location>
</feature>
<dbReference type="SUPFAM" id="SSF55785">
    <property type="entry name" value="PYP-like sensor domain (PAS domain)"/>
    <property type="match status" value="1"/>
</dbReference>
<dbReference type="CDD" id="cd00082">
    <property type="entry name" value="HisKA"/>
    <property type="match status" value="1"/>
</dbReference>
<feature type="domain" description="Histidine kinase" evidence="8">
    <location>
        <begin position="868"/>
        <end position="1091"/>
    </location>
</feature>
<dbReference type="GO" id="GO:0000156">
    <property type="term" value="F:phosphorelay response regulator activity"/>
    <property type="evidence" value="ECO:0007669"/>
    <property type="project" value="InterPro"/>
</dbReference>
<dbReference type="CDD" id="cd16434">
    <property type="entry name" value="CheB-CheR_fusion"/>
    <property type="match status" value="1"/>
</dbReference>
<dbReference type="SUPFAM" id="SSF47757">
    <property type="entry name" value="Chemotaxis receptor methyltransferase CheR, N-terminal domain"/>
    <property type="match status" value="1"/>
</dbReference>
<accession>A0A2S1R1Y4</accession>
<dbReference type="PROSITE" id="PS50113">
    <property type="entry name" value="PAC"/>
    <property type="match status" value="1"/>
</dbReference>
<dbReference type="InterPro" id="IPR000700">
    <property type="entry name" value="PAS-assoc_C"/>
</dbReference>
<dbReference type="InterPro" id="IPR050903">
    <property type="entry name" value="Bact_Chemotaxis_MeTrfase"/>
</dbReference>
<dbReference type="InterPro" id="IPR035965">
    <property type="entry name" value="PAS-like_dom_sf"/>
</dbReference>
<comment type="catalytic activity">
    <reaction evidence="1">
        <text>ATP + protein L-histidine = ADP + protein N-phospho-L-histidine.</text>
        <dbReference type="EC" id="2.7.13.3"/>
    </reaction>
</comment>
<dbReference type="InterPro" id="IPR005467">
    <property type="entry name" value="His_kinase_dom"/>
</dbReference>
<dbReference type="GO" id="GO:0005737">
    <property type="term" value="C:cytoplasm"/>
    <property type="evidence" value="ECO:0007669"/>
    <property type="project" value="InterPro"/>
</dbReference>
<evidence type="ECO:0000256" key="6">
    <source>
        <dbReference type="PROSITE-ProRule" id="PRU00050"/>
    </source>
</evidence>
<evidence type="ECO:0000259" key="11">
    <source>
        <dbReference type="PROSITE" id="PS50123"/>
    </source>
</evidence>
<organism evidence="12 13">
    <name type="scientific">Flavobacterium album</name>
    <dbReference type="NCBI Taxonomy" id="2175091"/>
    <lineage>
        <taxon>Bacteria</taxon>
        <taxon>Pseudomonadati</taxon>
        <taxon>Bacteroidota</taxon>
        <taxon>Flavobacteriia</taxon>
        <taxon>Flavobacteriales</taxon>
        <taxon>Flavobacteriaceae</taxon>
        <taxon>Flavobacterium</taxon>
    </lineage>
</organism>
<evidence type="ECO:0000259" key="9">
    <source>
        <dbReference type="PROSITE" id="PS50113"/>
    </source>
</evidence>
<dbReference type="Pfam" id="PF03705">
    <property type="entry name" value="CheR_N"/>
    <property type="match status" value="1"/>
</dbReference>
<evidence type="ECO:0000259" key="10">
    <source>
        <dbReference type="PROSITE" id="PS50122"/>
    </source>
</evidence>
<evidence type="ECO:0000256" key="4">
    <source>
        <dbReference type="ARBA" id="ARBA00022679"/>
    </source>
</evidence>
<dbReference type="AlphaFoldDB" id="A0A2S1R1Y4"/>
<dbReference type="PROSITE" id="PS50109">
    <property type="entry name" value="HIS_KIN"/>
    <property type="match status" value="1"/>
</dbReference>
<dbReference type="Pfam" id="PF02518">
    <property type="entry name" value="HATPase_c"/>
    <property type="match status" value="1"/>
</dbReference>
<dbReference type="PROSITE" id="PS50122">
    <property type="entry name" value="CHEB"/>
    <property type="match status" value="1"/>
</dbReference>
<evidence type="ECO:0000259" key="8">
    <source>
        <dbReference type="PROSITE" id="PS50109"/>
    </source>
</evidence>
<dbReference type="OrthoDB" id="9816309at2"/>
<dbReference type="Gene3D" id="3.30.450.20">
    <property type="entry name" value="PAS domain"/>
    <property type="match status" value="1"/>
</dbReference>
<keyword evidence="6" id="KW-0145">Chemotaxis</keyword>
<dbReference type="Pfam" id="PF00512">
    <property type="entry name" value="HisKA"/>
    <property type="match status" value="1"/>
</dbReference>
<dbReference type="NCBIfam" id="TIGR00229">
    <property type="entry name" value="sensory_box"/>
    <property type="match status" value="1"/>
</dbReference>
<dbReference type="Gene3D" id="1.10.155.10">
    <property type="entry name" value="Chemotaxis receptor methyltransferase CheR, N-terminal domain"/>
    <property type="match status" value="1"/>
</dbReference>
<feature type="active site" evidence="6">
    <location>
        <position position="22"/>
    </location>
</feature>
<dbReference type="Pfam" id="PF01739">
    <property type="entry name" value="CheR"/>
    <property type="match status" value="1"/>
</dbReference>
<keyword evidence="13" id="KW-1185">Reference proteome</keyword>
<dbReference type="KEGG" id="falb:HYN59_16390"/>
<dbReference type="Pfam" id="PF01339">
    <property type="entry name" value="CheB_methylest"/>
    <property type="match status" value="1"/>
</dbReference>
<keyword evidence="7" id="KW-0175">Coiled coil</keyword>
<dbReference type="InterPro" id="IPR000014">
    <property type="entry name" value="PAS"/>
</dbReference>
<dbReference type="SUPFAM" id="SSF47384">
    <property type="entry name" value="Homodimeric domain of signal transducing histidine kinase"/>
    <property type="match status" value="1"/>
</dbReference>
<dbReference type="GO" id="GO:0008984">
    <property type="term" value="F:protein-glutamate methylesterase activity"/>
    <property type="evidence" value="ECO:0007669"/>
    <property type="project" value="InterPro"/>
</dbReference>
<evidence type="ECO:0000256" key="5">
    <source>
        <dbReference type="ARBA" id="ARBA00022691"/>
    </source>
</evidence>
<dbReference type="GO" id="GO:0000155">
    <property type="term" value="F:phosphorelay sensor kinase activity"/>
    <property type="evidence" value="ECO:0007669"/>
    <property type="project" value="InterPro"/>
</dbReference>
<dbReference type="GO" id="GO:0008983">
    <property type="term" value="F:protein-glutamate O-methyltransferase activity"/>
    <property type="evidence" value="ECO:0007669"/>
    <property type="project" value="UniProtKB-EC"/>
</dbReference>
<dbReference type="InterPro" id="IPR036890">
    <property type="entry name" value="HATPase_C_sf"/>
</dbReference>
<dbReference type="SUPFAM" id="SSF55874">
    <property type="entry name" value="ATPase domain of HSP90 chaperone/DNA topoisomerase II/histidine kinase"/>
    <property type="match status" value="1"/>
</dbReference>
<dbReference type="PANTHER" id="PTHR24422:SF27">
    <property type="entry name" value="PROTEIN-GLUTAMATE O-METHYLTRANSFERASE"/>
    <property type="match status" value="1"/>
</dbReference>
<keyword evidence="6" id="KW-0378">Hydrolase</keyword>
<proteinExistence type="predicted"/>
<feature type="active site" evidence="6">
    <location>
        <position position="49"/>
    </location>
</feature>
<dbReference type="InterPro" id="IPR022641">
    <property type="entry name" value="CheR_N"/>
</dbReference>
<dbReference type="InterPro" id="IPR036804">
    <property type="entry name" value="CheR_N_sf"/>
</dbReference>
<evidence type="ECO:0000256" key="1">
    <source>
        <dbReference type="ARBA" id="ARBA00000085"/>
    </source>
</evidence>
<dbReference type="InterPro" id="IPR035909">
    <property type="entry name" value="CheB_C"/>
</dbReference>
<dbReference type="SMART" id="SM00388">
    <property type="entry name" value="HisKA"/>
    <property type="match status" value="1"/>
</dbReference>
<dbReference type="Gene3D" id="3.30.565.10">
    <property type="entry name" value="Histidine kinase-like ATPase, C-terminal domain"/>
    <property type="match status" value="1"/>
</dbReference>
<dbReference type="InterPro" id="IPR000780">
    <property type="entry name" value="CheR_MeTrfase"/>
</dbReference>
<dbReference type="SUPFAM" id="SSF52738">
    <property type="entry name" value="Methylesterase CheB, C-terminal domain"/>
    <property type="match status" value="1"/>
</dbReference>
<evidence type="ECO:0000313" key="12">
    <source>
        <dbReference type="EMBL" id="AWH86589.1"/>
    </source>
</evidence>
<gene>
    <name evidence="12" type="ORF">HYN59_16390</name>
</gene>
<dbReference type="Proteomes" id="UP000244929">
    <property type="component" value="Chromosome"/>
</dbReference>
<feature type="domain" description="CheB-type methylesterase" evidence="10">
    <location>
        <begin position="10"/>
        <end position="192"/>
    </location>
</feature>
<dbReference type="InterPro" id="IPR003594">
    <property type="entry name" value="HATPase_dom"/>
</dbReference>
<dbReference type="InterPro" id="IPR022642">
    <property type="entry name" value="CheR_C"/>
</dbReference>